<feature type="region of interest" description="Disordered" evidence="1">
    <location>
        <begin position="250"/>
        <end position="306"/>
    </location>
</feature>
<proteinExistence type="predicted"/>
<reference evidence="2" key="1">
    <citation type="submission" date="2021-01" db="EMBL/GenBank/DDBJ databases">
        <authorList>
            <person name="Corre E."/>
            <person name="Pelletier E."/>
            <person name="Niang G."/>
            <person name="Scheremetjew M."/>
            <person name="Finn R."/>
            <person name="Kale V."/>
            <person name="Holt S."/>
            <person name="Cochrane G."/>
            <person name="Meng A."/>
            <person name="Brown T."/>
            <person name="Cohen L."/>
        </authorList>
    </citation>
    <scope>NUCLEOTIDE SEQUENCE</scope>
    <source>
        <strain evidence="2">CCMP3278</strain>
    </source>
</reference>
<feature type="compositionally biased region" description="Low complexity" evidence="1">
    <location>
        <begin position="175"/>
        <end position="184"/>
    </location>
</feature>
<protein>
    <submittedName>
        <fullName evidence="2">Uncharacterized protein</fullName>
    </submittedName>
</protein>
<evidence type="ECO:0000313" key="2">
    <source>
        <dbReference type="EMBL" id="CAD8816596.1"/>
    </source>
</evidence>
<feature type="compositionally biased region" description="Basic and acidic residues" evidence="1">
    <location>
        <begin position="198"/>
        <end position="213"/>
    </location>
</feature>
<feature type="region of interest" description="Disordered" evidence="1">
    <location>
        <begin position="162"/>
        <end position="238"/>
    </location>
</feature>
<name>A0A7S0ZBC8_9RHOD</name>
<feature type="compositionally biased region" description="Polar residues" evidence="1">
    <location>
        <begin position="108"/>
        <end position="125"/>
    </location>
</feature>
<dbReference type="AlphaFoldDB" id="A0A7S0ZBC8"/>
<sequence>MVSNAENMSLREQKGNRGSLASLARSNNSISLKRLPDRGMHSVDAVLPASEYDSEIDEFLDDDELFPSPYSALVDLNPASGLISQSSDEDVTPSKIRKETGSIGPRTPSRTAIQPSTLTSQQPPRQQKLGGRISVSDLSPRTLMNSMSAPVLELGRELSLTDHVDQKDETEDQSETVQTSESTTNADFSGAGLLLGMKAEKDNVAEDKSEEVKPTTPPPADTETVVASSGATVPKESEVEDRIDDFLYKRRGRNAGSDNGVHNRRSGSRMMNMFRSNSGGSSDGARSKSPHSSVASTALRDMKKADRRRKQMMKNLEGKHMTSEFFSGLPPAEIFRDTEQILESMGIAYISSVSHIRAAFIAAPQNLEIRVVFTLRVSRAMMYDGSGPSANGEQKVIRMLSRRPSDTKSEDMVKVELRNASKHKSDDNYWAFMDFYRLFLKRFKLYGSNAIAGSVPEPTIRRLISSAGVK</sequence>
<feature type="region of interest" description="Disordered" evidence="1">
    <location>
        <begin position="83"/>
        <end position="142"/>
    </location>
</feature>
<gene>
    <name evidence="2" type="ORF">TOLI1172_LOCUS984</name>
</gene>
<accession>A0A7S0ZBC8</accession>
<feature type="region of interest" description="Disordered" evidence="1">
    <location>
        <begin position="1"/>
        <end position="22"/>
    </location>
</feature>
<dbReference type="EMBL" id="HBFP01001356">
    <property type="protein sequence ID" value="CAD8816596.1"/>
    <property type="molecule type" value="Transcribed_RNA"/>
</dbReference>
<organism evidence="2">
    <name type="scientific">Timspurckia oligopyrenoides</name>
    <dbReference type="NCBI Taxonomy" id="708627"/>
    <lineage>
        <taxon>Eukaryota</taxon>
        <taxon>Rhodophyta</taxon>
        <taxon>Bangiophyceae</taxon>
        <taxon>Porphyridiales</taxon>
        <taxon>Porphyridiaceae</taxon>
        <taxon>Timspurckia</taxon>
    </lineage>
</organism>
<evidence type="ECO:0000256" key="1">
    <source>
        <dbReference type="SAM" id="MobiDB-lite"/>
    </source>
</evidence>